<evidence type="ECO:0000256" key="1">
    <source>
        <dbReference type="SAM" id="MobiDB-lite"/>
    </source>
</evidence>
<proteinExistence type="predicted"/>
<evidence type="ECO:0000256" key="2">
    <source>
        <dbReference type="SAM" id="SignalP"/>
    </source>
</evidence>
<dbReference type="RefSeq" id="WP_013481265.1">
    <property type="nucleotide sequence ID" value="NC_014819.1"/>
</dbReference>
<keyword evidence="3" id="KW-0614">Plasmid</keyword>
<organism evidence="3 4">
    <name type="scientific">Asticcacaulis excentricus (strain ATCC 15261 / DSM 4724 / KCTC 12464 / NCIMB 9791 / VKM B-1370 / CB 48)</name>
    <dbReference type="NCBI Taxonomy" id="573065"/>
    <lineage>
        <taxon>Bacteria</taxon>
        <taxon>Pseudomonadati</taxon>
        <taxon>Pseudomonadota</taxon>
        <taxon>Alphaproteobacteria</taxon>
        <taxon>Caulobacterales</taxon>
        <taxon>Caulobacteraceae</taxon>
        <taxon>Asticcacaulis</taxon>
    </lineage>
</organism>
<keyword evidence="4" id="KW-1185">Reference proteome</keyword>
<reference evidence="4" key="1">
    <citation type="submission" date="2010-12" db="EMBL/GenBank/DDBJ databases">
        <title>Complete sequence of plasmid 2 of Asticcacaulis excentricus CB 48.</title>
        <authorList>
            <consortium name="US DOE Joint Genome Institute"/>
            <person name="Lucas S."/>
            <person name="Copeland A."/>
            <person name="Lapidus A."/>
            <person name="Cheng J.-F."/>
            <person name="Bruce D."/>
            <person name="Goodwin L."/>
            <person name="Pitluck S."/>
            <person name="Teshima H."/>
            <person name="Davenport K."/>
            <person name="Detter J.C."/>
            <person name="Han C."/>
            <person name="Tapia R."/>
            <person name="Land M."/>
            <person name="Hauser L."/>
            <person name="Jeffries C."/>
            <person name="Kyrpides N."/>
            <person name="Ivanova N."/>
            <person name="Ovchinnikova G."/>
            <person name="Brun Y.V."/>
            <person name="Woyke T."/>
        </authorList>
    </citation>
    <scope>NUCLEOTIDE SEQUENCE [LARGE SCALE GENOMIC DNA]</scope>
    <source>
        <strain evidence="4">ATCC 15261 / DSM 4724 / KCTC 12464 / NCIMB 9791 / VKM B-1370 / CB 48</strain>
        <plasmid evidence="4">pASTEX02</plasmid>
    </source>
</reference>
<evidence type="ECO:0000313" key="3">
    <source>
        <dbReference type="EMBL" id="ADU15452.1"/>
    </source>
</evidence>
<feature type="signal peptide" evidence="2">
    <location>
        <begin position="1"/>
        <end position="40"/>
    </location>
</feature>
<evidence type="ECO:0008006" key="5">
    <source>
        <dbReference type="Google" id="ProtNLM"/>
    </source>
</evidence>
<dbReference type="Proteomes" id="UP000001492">
    <property type="component" value="Plasmid pASTEX02"/>
</dbReference>
<dbReference type="KEGG" id="aex:Astex_3844"/>
<dbReference type="EMBL" id="CP002398">
    <property type="protein sequence ID" value="ADU15452.1"/>
    <property type="molecule type" value="Genomic_DNA"/>
</dbReference>
<evidence type="ECO:0000313" key="4">
    <source>
        <dbReference type="Proteomes" id="UP000001492"/>
    </source>
</evidence>
<geneLocation type="plasmid" evidence="3 4">
    <name>pASTEX02</name>
</geneLocation>
<feature type="region of interest" description="Disordered" evidence="1">
    <location>
        <begin position="43"/>
        <end position="67"/>
    </location>
</feature>
<gene>
    <name evidence="3" type="ordered locus">Astex_3844</name>
</gene>
<keyword evidence="2" id="KW-0732">Signal</keyword>
<name>E8RW30_ASTEC</name>
<feature type="chain" id="PRO_5003230933" description="Lipoprotein" evidence="2">
    <location>
        <begin position="41"/>
        <end position="67"/>
    </location>
</feature>
<dbReference type="AlphaFoldDB" id="E8RW30"/>
<dbReference type="PROSITE" id="PS51257">
    <property type="entry name" value="PROKAR_LIPOPROTEIN"/>
    <property type="match status" value="1"/>
</dbReference>
<sequence>MKNFITGSASPRRLMALAKLTALIAAVALTTSACSSLSTANAGYHTEKASPNPHDPTYKIVPDKSSN</sequence>
<protein>
    <recommendedName>
        <fullName evidence="5">Lipoprotein</fullName>
    </recommendedName>
</protein>
<dbReference type="HOGENOM" id="CLU_2803183_0_0_5"/>
<accession>E8RW30</accession>